<evidence type="ECO:0000313" key="9">
    <source>
        <dbReference type="Proteomes" id="UP000017052"/>
    </source>
</evidence>
<comment type="caution">
    <text evidence="8">The sequence shown here is derived from an EMBL/GenBank/DDBJ whole genome shotgun (WGS) entry which is preliminary data.</text>
</comment>
<dbReference type="Gene3D" id="1.10.10.10">
    <property type="entry name" value="Winged helix-like DNA-binding domain superfamily/Winged helix DNA-binding domain"/>
    <property type="match status" value="1"/>
</dbReference>
<feature type="domain" description="Response regulatory" evidence="6">
    <location>
        <begin position="1"/>
        <end position="114"/>
    </location>
</feature>
<gene>
    <name evidence="8" type="ORF">HMPREF0682_0854</name>
</gene>
<reference evidence="8" key="1">
    <citation type="submission" date="2013-08" db="EMBL/GenBank/DDBJ databases">
        <authorList>
            <person name="Durkin A.S."/>
            <person name="Haft D.R."/>
            <person name="McCorrison J."/>
            <person name="Torralba M."/>
            <person name="Gillis M."/>
            <person name="Haft D.H."/>
            <person name="Methe B."/>
            <person name="Sutton G."/>
            <person name="Nelson K.E."/>
        </authorList>
    </citation>
    <scope>NUCLEOTIDE SEQUENCE [LARGE SCALE GENOMIC DNA]</scope>
    <source>
        <strain evidence="8">F0233</strain>
    </source>
</reference>
<dbReference type="EMBL" id="ACVN02000265">
    <property type="protein sequence ID" value="ERK52023.1"/>
    <property type="molecule type" value="Genomic_DNA"/>
</dbReference>
<dbReference type="InterPro" id="IPR001867">
    <property type="entry name" value="OmpR/PhoB-type_DNA-bd"/>
</dbReference>
<dbReference type="Proteomes" id="UP000017052">
    <property type="component" value="Unassembled WGS sequence"/>
</dbReference>
<dbReference type="PANTHER" id="PTHR48111:SF40">
    <property type="entry name" value="PHOSPHATE REGULON TRANSCRIPTIONAL REGULATORY PROTEIN PHOB"/>
    <property type="match status" value="1"/>
</dbReference>
<evidence type="ECO:0000256" key="1">
    <source>
        <dbReference type="ARBA" id="ARBA00022553"/>
    </source>
</evidence>
<dbReference type="InterPro" id="IPR036388">
    <property type="entry name" value="WH-like_DNA-bd_sf"/>
</dbReference>
<feature type="modified residue" description="4-aspartylphosphate" evidence="4">
    <location>
        <position position="50"/>
    </location>
</feature>
<dbReference type="Pfam" id="PF00072">
    <property type="entry name" value="Response_reg"/>
    <property type="match status" value="1"/>
</dbReference>
<name>U2REN9_9ACTN</name>
<feature type="domain" description="OmpR/PhoB-type" evidence="7">
    <location>
        <begin position="124"/>
        <end position="222"/>
    </location>
</feature>
<dbReference type="GO" id="GO:0032993">
    <property type="term" value="C:protein-DNA complex"/>
    <property type="evidence" value="ECO:0007669"/>
    <property type="project" value="TreeGrafter"/>
</dbReference>
<keyword evidence="1 4" id="KW-0597">Phosphoprotein</keyword>
<evidence type="ECO:0000256" key="5">
    <source>
        <dbReference type="PROSITE-ProRule" id="PRU01091"/>
    </source>
</evidence>
<keyword evidence="3 5" id="KW-0238">DNA-binding</keyword>
<dbReference type="InterPro" id="IPR011006">
    <property type="entry name" value="CheY-like_superfamily"/>
</dbReference>
<feature type="DNA-binding region" description="OmpR/PhoB-type" evidence="5">
    <location>
        <begin position="124"/>
        <end position="222"/>
    </location>
</feature>
<sequence>MVLIVEDDRQAGRLLGEIFAEQGYRVVSALTGPDGIRLARTARPDLVLLDLMLPFKSGDEVLASIRASSQVPVIVVSARETTRSKVDLLRMGADDYVTKPFDVDEVVARAEAALRRAGGACAARTVHETAGLVLDETEHRAAAGGRELALTSTEFGLLTVLMRAPRLVFSKPQLYAEVWGESVGYDERTVNTHVSNLRRKIREACGADPIRTVWGIGYTLRPA</sequence>
<evidence type="ECO:0000259" key="7">
    <source>
        <dbReference type="PROSITE" id="PS51755"/>
    </source>
</evidence>
<dbReference type="InterPro" id="IPR001789">
    <property type="entry name" value="Sig_transdc_resp-reg_receiver"/>
</dbReference>
<dbReference type="PANTHER" id="PTHR48111">
    <property type="entry name" value="REGULATOR OF RPOS"/>
    <property type="match status" value="1"/>
</dbReference>
<evidence type="ECO:0000259" key="6">
    <source>
        <dbReference type="PROSITE" id="PS50110"/>
    </source>
</evidence>
<dbReference type="SMART" id="SM00448">
    <property type="entry name" value="REC"/>
    <property type="match status" value="1"/>
</dbReference>
<dbReference type="SUPFAM" id="SSF52172">
    <property type="entry name" value="CheY-like"/>
    <property type="match status" value="1"/>
</dbReference>
<dbReference type="GO" id="GO:0000976">
    <property type="term" value="F:transcription cis-regulatory region binding"/>
    <property type="evidence" value="ECO:0007669"/>
    <property type="project" value="TreeGrafter"/>
</dbReference>
<dbReference type="GO" id="GO:0006355">
    <property type="term" value="P:regulation of DNA-templated transcription"/>
    <property type="evidence" value="ECO:0007669"/>
    <property type="project" value="InterPro"/>
</dbReference>
<dbReference type="AlphaFoldDB" id="U2REN9"/>
<dbReference type="CDD" id="cd00383">
    <property type="entry name" value="trans_reg_C"/>
    <property type="match status" value="1"/>
</dbReference>
<evidence type="ECO:0000256" key="4">
    <source>
        <dbReference type="PROSITE-ProRule" id="PRU00169"/>
    </source>
</evidence>
<evidence type="ECO:0000256" key="2">
    <source>
        <dbReference type="ARBA" id="ARBA00023012"/>
    </source>
</evidence>
<proteinExistence type="predicted"/>
<accession>U2REN9</accession>
<protein>
    <submittedName>
        <fullName evidence="8">Response regulator receiver domain protein</fullName>
    </submittedName>
</protein>
<dbReference type="PROSITE" id="PS51755">
    <property type="entry name" value="OMPR_PHOB"/>
    <property type="match status" value="1"/>
</dbReference>
<dbReference type="Gene3D" id="6.10.250.690">
    <property type="match status" value="1"/>
</dbReference>
<dbReference type="PROSITE" id="PS50110">
    <property type="entry name" value="RESPONSE_REGULATORY"/>
    <property type="match status" value="1"/>
</dbReference>
<dbReference type="InterPro" id="IPR039420">
    <property type="entry name" value="WalR-like"/>
</dbReference>
<keyword evidence="2" id="KW-0902">Two-component regulatory system</keyword>
<dbReference type="GO" id="GO:0000156">
    <property type="term" value="F:phosphorelay response regulator activity"/>
    <property type="evidence" value="ECO:0007669"/>
    <property type="project" value="TreeGrafter"/>
</dbReference>
<evidence type="ECO:0000256" key="3">
    <source>
        <dbReference type="ARBA" id="ARBA00023125"/>
    </source>
</evidence>
<keyword evidence="9" id="KW-1185">Reference proteome</keyword>
<dbReference type="Pfam" id="PF00486">
    <property type="entry name" value="Trans_reg_C"/>
    <property type="match status" value="1"/>
</dbReference>
<dbReference type="SMART" id="SM00862">
    <property type="entry name" value="Trans_reg_C"/>
    <property type="match status" value="1"/>
</dbReference>
<organism evidence="8 9">
    <name type="scientific">Propionibacterium acidifaciens F0233</name>
    <dbReference type="NCBI Taxonomy" id="553198"/>
    <lineage>
        <taxon>Bacteria</taxon>
        <taxon>Bacillati</taxon>
        <taxon>Actinomycetota</taxon>
        <taxon>Actinomycetes</taxon>
        <taxon>Propionibacteriales</taxon>
        <taxon>Propionibacteriaceae</taxon>
        <taxon>Propionibacterium</taxon>
    </lineage>
</organism>
<dbReference type="Gene3D" id="3.40.50.2300">
    <property type="match status" value="1"/>
</dbReference>
<evidence type="ECO:0000313" key="8">
    <source>
        <dbReference type="EMBL" id="ERK52023.1"/>
    </source>
</evidence>
<dbReference type="GO" id="GO:0005829">
    <property type="term" value="C:cytosol"/>
    <property type="evidence" value="ECO:0007669"/>
    <property type="project" value="TreeGrafter"/>
</dbReference>